<evidence type="ECO:0000256" key="2">
    <source>
        <dbReference type="ARBA" id="ARBA00004496"/>
    </source>
</evidence>
<evidence type="ECO:0000256" key="11">
    <source>
        <dbReference type="SAM" id="MobiDB-lite"/>
    </source>
</evidence>
<evidence type="ECO:0000259" key="12">
    <source>
        <dbReference type="Pfam" id="PF00561"/>
    </source>
</evidence>
<evidence type="ECO:0000256" key="8">
    <source>
        <dbReference type="ARBA" id="ARBA00022670"/>
    </source>
</evidence>
<comment type="catalytic activity">
    <reaction evidence="1">
        <text>Release of N-terminal proline from a peptide.</text>
        <dbReference type="EC" id="3.4.11.5"/>
    </reaction>
</comment>
<dbReference type="Proteomes" id="UP000481947">
    <property type="component" value="Unassembled WGS sequence"/>
</dbReference>
<evidence type="ECO:0000256" key="10">
    <source>
        <dbReference type="ARBA" id="ARBA00029605"/>
    </source>
</evidence>
<dbReference type="Gene3D" id="3.40.50.1820">
    <property type="entry name" value="alpha/beta hydrolase"/>
    <property type="match status" value="1"/>
</dbReference>
<dbReference type="EC" id="3.4.11.5" evidence="4"/>
<dbReference type="GO" id="GO:0005737">
    <property type="term" value="C:cytoplasm"/>
    <property type="evidence" value="ECO:0007669"/>
    <property type="project" value="UniProtKB-SubCell"/>
</dbReference>
<feature type="region of interest" description="Disordered" evidence="11">
    <location>
        <begin position="159"/>
        <end position="178"/>
    </location>
</feature>
<evidence type="ECO:0000313" key="13">
    <source>
        <dbReference type="EMBL" id="MYZ54032.1"/>
    </source>
</evidence>
<evidence type="ECO:0000313" key="14">
    <source>
        <dbReference type="Proteomes" id="UP000481947"/>
    </source>
</evidence>
<dbReference type="GO" id="GO:0006508">
    <property type="term" value="P:proteolysis"/>
    <property type="evidence" value="ECO:0007669"/>
    <property type="project" value="UniProtKB-KW"/>
</dbReference>
<protein>
    <recommendedName>
        <fullName evidence="5">Proline iminopeptidase</fullName>
        <ecNumber evidence="4">3.4.11.5</ecNumber>
    </recommendedName>
    <alternativeName>
        <fullName evidence="10">Prolyl aminopeptidase</fullName>
    </alternativeName>
</protein>
<keyword evidence="8" id="KW-0645">Protease</keyword>
<evidence type="ECO:0000256" key="5">
    <source>
        <dbReference type="ARBA" id="ARBA00021843"/>
    </source>
</evidence>
<proteinExistence type="inferred from homology"/>
<comment type="subcellular location">
    <subcellularLocation>
        <location evidence="2">Cytoplasm</location>
    </subcellularLocation>
</comment>
<keyword evidence="9 13" id="KW-0378">Hydrolase</keyword>
<dbReference type="PRINTS" id="PR00111">
    <property type="entry name" value="ABHYDROLASE"/>
</dbReference>
<evidence type="ECO:0000256" key="1">
    <source>
        <dbReference type="ARBA" id="ARBA00001585"/>
    </source>
</evidence>
<feature type="domain" description="AB hydrolase-1" evidence="12">
    <location>
        <begin position="41"/>
        <end position="143"/>
    </location>
</feature>
<keyword evidence="6" id="KW-0031">Aminopeptidase</keyword>
<evidence type="ECO:0000256" key="3">
    <source>
        <dbReference type="ARBA" id="ARBA00010088"/>
    </source>
</evidence>
<dbReference type="SUPFAM" id="SSF53474">
    <property type="entry name" value="alpha/beta-Hydrolases"/>
    <property type="match status" value="1"/>
</dbReference>
<comment type="similarity">
    <text evidence="3">Belongs to the peptidase S33 family.</text>
</comment>
<gene>
    <name evidence="13" type="ORF">F5985_18360</name>
</gene>
<evidence type="ECO:0000256" key="6">
    <source>
        <dbReference type="ARBA" id="ARBA00022438"/>
    </source>
</evidence>
<feature type="non-terminal residue" evidence="13">
    <location>
        <position position="235"/>
    </location>
</feature>
<dbReference type="GO" id="GO:0004177">
    <property type="term" value="F:aminopeptidase activity"/>
    <property type="evidence" value="ECO:0007669"/>
    <property type="project" value="UniProtKB-KW"/>
</dbReference>
<dbReference type="Pfam" id="PF00561">
    <property type="entry name" value="Abhydrolase_1"/>
    <property type="match status" value="1"/>
</dbReference>
<accession>A0A7C9IZG9</accession>
<name>A0A7C9IZG9_9BURK</name>
<feature type="compositionally biased region" description="Polar residues" evidence="11">
    <location>
        <begin position="163"/>
        <end position="172"/>
    </location>
</feature>
<evidence type="ECO:0000256" key="7">
    <source>
        <dbReference type="ARBA" id="ARBA00022490"/>
    </source>
</evidence>
<reference evidence="13 14" key="1">
    <citation type="submission" date="2019-09" db="EMBL/GenBank/DDBJ databases">
        <title>Identification of Malikia spinosa a prominent benzene-, toluene-, and ethylbenzene-degrading bacterium: enrichment, isolation and whole genome sequencing.</title>
        <authorList>
            <person name="Tancsics A."/>
            <person name="Revesz F."/>
            <person name="Kriszt B."/>
        </authorList>
    </citation>
    <scope>NUCLEOTIDE SEQUENCE [LARGE SCALE GENOMIC DNA]</scope>
    <source>
        <strain evidence="13 14">AB6</strain>
    </source>
</reference>
<dbReference type="InterPro" id="IPR005944">
    <property type="entry name" value="Pro_iminopeptidase"/>
</dbReference>
<dbReference type="InterPro" id="IPR029058">
    <property type="entry name" value="AB_hydrolase_fold"/>
</dbReference>
<dbReference type="PANTHER" id="PTHR43722">
    <property type="entry name" value="PROLINE IMINOPEPTIDASE"/>
    <property type="match status" value="1"/>
</dbReference>
<dbReference type="AlphaFoldDB" id="A0A7C9IZG9"/>
<dbReference type="PANTHER" id="PTHR43722:SF1">
    <property type="entry name" value="PROLINE IMINOPEPTIDASE"/>
    <property type="match status" value="1"/>
</dbReference>
<keyword evidence="7" id="KW-0963">Cytoplasm</keyword>
<evidence type="ECO:0000256" key="9">
    <source>
        <dbReference type="ARBA" id="ARBA00022801"/>
    </source>
</evidence>
<dbReference type="EMBL" id="VYSB01000042">
    <property type="protein sequence ID" value="MYZ54032.1"/>
    <property type="molecule type" value="Genomic_DNA"/>
</dbReference>
<organism evidence="13 14">
    <name type="scientific">Malikia spinosa</name>
    <dbReference type="NCBI Taxonomy" id="86180"/>
    <lineage>
        <taxon>Bacteria</taxon>
        <taxon>Pseudomonadati</taxon>
        <taxon>Pseudomonadota</taxon>
        <taxon>Betaproteobacteria</taxon>
        <taxon>Burkholderiales</taxon>
        <taxon>Comamonadaceae</taxon>
        <taxon>Malikia</taxon>
    </lineage>
</organism>
<dbReference type="PRINTS" id="PR00793">
    <property type="entry name" value="PROAMNOPTASE"/>
</dbReference>
<dbReference type="InterPro" id="IPR002410">
    <property type="entry name" value="Peptidase_S33"/>
</dbReference>
<sequence length="235" mass="25511">MRSAISVYPVGQVRPHQLALPGGQTLAYQRLGPEQAPAWLALHGGPGSGAQPGLWQAFDLRRQQVIAPDQRGSGRSRPGGSLRGQALSALIQDLERLRESLGLRSWSVMGGSWGATLALIYAARHPQAVDALVLRGSFRGTRREVVRLLRRFWPKAPARRAGSAQSTRTSGATGALDPRQIRPAQAGALLQRLSQLFRDGTLSRAGQRAARDWQTMEQAAALHGARRAWRQASEP</sequence>
<dbReference type="InterPro" id="IPR000073">
    <property type="entry name" value="AB_hydrolase_1"/>
</dbReference>
<evidence type="ECO:0000256" key="4">
    <source>
        <dbReference type="ARBA" id="ARBA00012568"/>
    </source>
</evidence>
<comment type="caution">
    <text evidence="13">The sequence shown here is derived from an EMBL/GenBank/DDBJ whole genome shotgun (WGS) entry which is preliminary data.</text>
</comment>